<dbReference type="OrthoDB" id="9809061at2"/>
<evidence type="ECO:0000256" key="1">
    <source>
        <dbReference type="ARBA" id="ARBA00022490"/>
    </source>
</evidence>
<dbReference type="GO" id="GO:0006109">
    <property type="term" value="P:regulation of carbohydrate metabolic process"/>
    <property type="evidence" value="ECO:0007669"/>
    <property type="project" value="UniProtKB-UniRule"/>
</dbReference>
<dbReference type="NCBIfam" id="NF002469">
    <property type="entry name" value="PRK01712.1"/>
    <property type="match status" value="1"/>
</dbReference>
<dbReference type="PANTHER" id="PTHR34984:SF1">
    <property type="entry name" value="CARBON STORAGE REGULATOR"/>
    <property type="match status" value="1"/>
</dbReference>
<evidence type="ECO:0000256" key="4">
    <source>
        <dbReference type="ARBA" id="ARBA00023159"/>
    </source>
</evidence>
<dbReference type="Proteomes" id="UP000189462">
    <property type="component" value="Unassembled WGS sequence"/>
</dbReference>
<comment type="function">
    <text evidence="5">A key translational regulator that binds mRNA to regulate translation initiation and/or mRNA stability. Mediates global changes in gene expression, shifting from rapid growth to stress survival by linking envelope stress, the stringent response and the catabolite repression systems. Usually binds in the 5'-UTR; binding at or near the Shine-Dalgarno sequence prevents ribosome-binding, repressing translation, binding elsewhere in the 5'-UTR can activate translation and/or stabilize the mRNA. Its function is antagonized by small RNA(s).</text>
</comment>
<keyword evidence="2 5" id="KW-0810">Translation regulation</keyword>
<evidence type="ECO:0000256" key="6">
    <source>
        <dbReference type="SAM" id="MobiDB-lite"/>
    </source>
</evidence>
<evidence type="ECO:0000313" key="7">
    <source>
        <dbReference type="EMBL" id="OOG28879.1"/>
    </source>
</evidence>
<dbReference type="GO" id="GO:0048027">
    <property type="term" value="F:mRNA 5'-UTR binding"/>
    <property type="evidence" value="ECO:0007669"/>
    <property type="project" value="UniProtKB-UniRule"/>
</dbReference>
<comment type="caution">
    <text evidence="7">The sequence shown here is derived from an EMBL/GenBank/DDBJ whole genome shotgun (WGS) entry which is preliminary data.</text>
</comment>
<evidence type="ECO:0000256" key="5">
    <source>
        <dbReference type="HAMAP-Rule" id="MF_00167"/>
    </source>
</evidence>
<dbReference type="PANTHER" id="PTHR34984">
    <property type="entry name" value="CARBON STORAGE REGULATOR"/>
    <property type="match status" value="1"/>
</dbReference>
<feature type="compositionally biased region" description="Basic and acidic residues" evidence="6">
    <location>
        <begin position="46"/>
        <end position="55"/>
    </location>
</feature>
<dbReference type="Gene3D" id="2.60.40.4380">
    <property type="entry name" value="Translational regulator CsrA"/>
    <property type="match status" value="1"/>
</dbReference>
<keyword evidence="3 5" id="KW-0694">RNA-binding</keyword>
<protein>
    <recommendedName>
        <fullName evidence="5">Translational regulator CsrA</fullName>
    </recommendedName>
    <alternativeName>
        <fullName evidence="5">Carbon storage regulator</fullName>
    </alternativeName>
</protein>
<evidence type="ECO:0000256" key="2">
    <source>
        <dbReference type="ARBA" id="ARBA00022845"/>
    </source>
</evidence>
<dbReference type="SUPFAM" id="SSF117130">
    <property type="entry name" value="CsrA-like"/>
    <property type="match status" value="1"/>
</dbReference>
<dbReference type="GO" id="GO:0045947">
    <property type="term" value="P:negative regulation of translational initiation"/>
    <property type="evidence" value="ECO:0007669"/>
    <property type="project" value="UniProtKB-UniRule"/>
</dbReference>
<dbReference type="STRING" id="108003.B1C78_00280"/>
<gene>
    <name evidence="5" type="primary">csrA</name>
    <name evidence="7" type="ORF">B1C78_00280</name>
</gene>
<dbReference type="InterPro" id="IPR036107">
    <property type="entry name" value="CsrA_sf"/>
</dbReference>
<name>A0A1V3NUR5_9GAMM</name>
<sequence>MLILTRRPGEVLRIGDDVEVHVLGVNGNQIRVGIAAPQDTRILREELLRGPERKSTARSGRQPLLGLSD</sequence>
<comment type="subunit">
    <text evidence="5">Homodimer; the beta-strands of each monomer intercalate to form a hydrophobic core, while the alpha-helices form wings that extend away from the core.</text>
</comment>
<comment type="similarity">
    <text evidence="5">Belongs to the CsrA/RsmA family.</text>
</comment>
<keyword evidence="8" id="KW-1185">Reference proteome</keyword>
<keyword evidence="5" id="KW-0678">Repressor</keyword>
<comment type="subcellular location">
    <subcellularLocation>
        <location evidence="5">Cytoplasm</location>
    </subcellularLocation>
</comment>
<dbReference type="GO" id="GO:0005829">
    <property type="term" value="C:cytosol"/>
    <property type="evidence" value="ECO:0007669"/>
    <property type="project" value="TreeGrafter"/>
</dbReference>
<accession>A0A1V3NUR5</accession>
<dbReference type="EMBL" id="MVBK01000001">
    <property type="protein sequence ID" value="OOG28879.1"/>
    <property type="molecule type" value="Genomic_DNA"/>
</dbReference>
<keyword evidence="4 5" id="KW-0010">Activator</keyword>
<organism evidence="7 8">
    <name type="scientific">Thioalkalivibrio denitrificans</name>
    <dbReference type="NCBI Taxonomy" id="108003"/>
    <lineage>
        <taxon>Bacteria</taxon>
        <taxon>Pseudomonadati</taxon>
        <taxon>Pseudomonadota</taxon>
        <taxon>Gammaproteobacteria</taxon>
        <taxon>Chromatiales</taxon>
        <taxon>Ectothiorhodospiraceae</taxon>
        <taxon>Thioalkalivibrio</taxon>
    </lineage>
</organism>
<dbReference type="HAMAP" id="MF_00167">
    <property type="entry name" value="CsrA"/>
    <property type="match status" value="1"/>
</dbReference>
<dbReference type="InterPro" id="IPR003751">
    <property type="entry name" value="CsrA"/>
</dbReference>
<proteinExistence type="inferred from homology"/>
<dbReference type="GO" id="GO:0006402">
    <property type="term" value="P:mRNA catabolic process"/>
    <property type="evidence" value="ECO:0007669"/>
    <property type="project" value="InterPro"/>
</dbReference>
<keyword evidence="1 5" id="KW-0963">Cytoplasm</keyword>
<dbReference type="Pfam" id="PF02599">
    <property type="entry name" value="CsrA"/>
    <property type="match status" value="1"/>
</dbReference>
<evidence type="ECO:0000256" key="3">
    <source>
        <dbReference type="ARBA" id="ARBA00022884"/>
    </source>
</evidence>
<evidence type="ECO:0000313" key="8">
    <source>
        <dbReference type="Proteomes" id="UP000189462"/>
    </source>
</evidence>
<reference evidence="7 8" key="1">
    <citation type="submission" date="2017-02" db="EMBL/GenBank/DDBJ databases">
        <title>Genomic diversity within the haloalkaliphilic genus Thioalkalivibrio.</title>
        <authorList>
            <person name="Ahn A.-C."/>
            <person name="Meier-Kolthoff J."/>
            <person name="Overmars L."/>
            <person name="Richter M."/>
            <person name="Woyke T."/>
            <person name="Sorokin D.Y."/>
            <person name="Muyzer G."/>
        </authorList>
    </citation>
    <scope>NUCLEOTIDE SEQUENCE [LARGE SCALE GENOMIC DNA]</scope>
    <source>
        <strain evidence="7 8">ALJD</strain>
    </source>
</reference>
<feature type="region of interest" description="Disordered" evidence="6">
    <location>
        <begin position="46"/>
        <end position="69"/>
    </location>
</feature>
<dbReference type="AlphaFoldDB" id="A0A1V3NUR5"/>
<dbReference type="GO" id="GO:0045948">
    <property type="term" value="P:positive regulation of translational initiation"/>
    <property type="evidence" value="ECO:0007669"/>
    <property type="project" value="UniProtKB-UniRule"/>
</dbReference>